<dbReference type="Proteomes" id="UP000736787">
    <property type="component" value="Unassembled WGS sequence"/>
</dbReference>
<dbReference type="EMBL" id="RCML01000797">
    <property type="protein sequence ID" value="KAG2969346.1"/>
    <property type="molecule type" value="Genomic_DNA"/>
</dbReference>
<dbReference type="Proteomes" id="UP000697107">
    <property type="component" value="Unassembled WGS sequence"/>
</dbReference>
<reference evidence="9 10" key="1">
    <citation type="submission" date="2018-01" db="EMBL/GenBank/DDBJ databases">
        <title>Draft genome of the strawberry crown rot pathogen Phytophthora cactorum.</title>
        <authorList>
            <person name="Armitage A.D."/>
            <person name="Lysoe E."/>
            <person name="Nellist C.F."/>
            <person name="Harrison R.J."/>
            <person name="Brurberg M.B."/>
        </authorList>
    </citation>
    <scope>NUCLEOTIDE SEQUENCE [LARGE SCALE GENOMIC DNA]</scope>
    <source>
        <strain evidence="9 10">10300</strain>
    </source>
</reference>
<dbReference type="Proteomes" id="UP000251314">
    <property type="component" value="Unassembled WGS sequence"/>
</dbReference>
<dbReference type="Proteomes" id="UP000688947">
    <property type="component" value="Unassembled WGS sequence"/>
</dbReference>
<gene>
    <name evidence="8" type="ORF">JG687_00010677</name>
    <name evidence="9" type="ORF">PC110_g10834</name>
    <name evidence="3" type="ORF">PC113_g17769</name>
    <name evidence="4" type="ORF">PC115_g17324</name>
    <name evidence="5" type="ORF">PC117_g21803</name>
    <name evidence="6" type="ORF">PC118_g17496</name>
    <name evidence="7" type="ORF">PC129_g21594</name>
</gene>
<evidence type="ECO:0000313" key="6">
    <source>
        <dbReference type="EMBL" id="KAG2969346.1"/>
    </source>
</evidence>
<evidence type="ECO:0000313" key="10">
    <source>
        <dbReference type="Proteomes" id="UP000251314"/>
    </source>
</evidence>
<dbReference type="Proteomes" id="UP000774804">
    <property type="component" value="Unassembled WGS sequence"/>
</dbReference>
<accession>A0A329S7E9</accession>
<dbReference type="OrthoDB" id="94507at2759"/>
<dbReference type="EMBL" id="RCMI01000813">
    <property type="protein sequence ID" value="KAG2897071.1"/>
    <property type="molecule type" value="Genomic_DNA"/>
</dbReference>
<proteinExistence type="predicted"/>
<evidence type="ECO:0000313" key="4">
    <source>
        <dbReference type="EMBL" id="KAG2897071.1"/>
    </source>
</evidence>
<keyword evidence="2" id="KW-0732">Signal</keyword>
<dbReference type="EMBL" id="RCMV01001768">
    <property type="protein sequence ID" value="KAG3206920.1"/>
    <property type="molecule type" value="Genomic_DNA"/>
</dbReference>
<evidence type="ECO:0000256" key="1">
    <source>
        <dbReference type="SAM" id="MobiDB-lite"/>
    </source>
</evidence>
<feature type="signal peptide" evidence="2">
    <location>
        <begin position="1"/>
        <end position="24"/>
    </location>
</feature>
<feature type="compositionally biased region" description="Basic and acidic residues" evidence="1">
    <location>
        <begin position="43"/>
        <end position="56"/>
    </location>
</feature>
<keyword evidence="10" id="KW-1185">Reference proteome</keyword>
<evidence type="ECO:0000256" key="2">
    <source>
        <dbReference type="SAM" id="SignalP"/>
    </source>
</evidence>
<dbReference type="Proteomes" id="UP000760860">
    <property type="component" value="Unassembled WGS sequence"/>
</dbReference>
<name>A0A329S7E9_9STRA</name>
<sequence length="176" mass="19748">MRLQKACILLLAAVAFTITDSTFALTDQTRENGTPRGSAVGDQRLRQHDIGEGGLGDEERMFKTKEIAKGLKLDGNKLDDVIPKKEIEMVNLQKFDDALDKNKIDDLLALQHLTGKIGNNDAESVARSAANIFREWKTNKVGLNQAEKIMRRAGIADDEAITYALTWYTYFYRVVK</sequence>
<reference evidence="3" key="2">
    <citation type="submission" date="2018-10" db="EMBL/GenBank/DDBJ databases">
        <title>Effector identification in a new, highly contiguous assembly of the strawberry crown rot pathogen Phytophthora cactorum.</title>
        <authorList>
            <person name="Armitage A.D."/>
            <person name="Nellist C.F."/>
            <person name="Bates H."/>
            <person name="Vickerstaff R.J."/>
            <person name="Harrison R.J."/>
        </authorList>
    </citation>
    <scope>NUCLEOTIDE SEQUENCE</scope>
    <source>
        <strain evidence="3">15-7</strain>
        <strain evidence="4">4032</strain>
        <strain evidence="5">4040</strain>
        <strain evidence="6">P415</strain>
        <strain evidence="7">P421</strain>
    </source>
</reference>
<feature type="region of interest" description="Disordered" evidence="1">
    <location>
        <begin position="28"/>
        <end position="56"/>
    </location>
</feature>
<dbReference type="EMBL" id="RCMK01001132">
    <property type="protein sequence ID" value="KAG2901153.1"/>
    <property type="molecule type" value="Genomic_DNA"/>
</dbReference>
<dbReference type="EMBL" id="MJFZ01000261">
    <property type="protein sequence ID" value="RAW32844.1"/>
    <property type="molecule type" value="Genomic_DNA"/>
</dbReference>
<evidence type="ECO:0000313" key="5">
    <source>
        <dbReference type="EMBL" id="KAG2901153.1"/>
    </source>
</evidence>
<reference evidence="8" key="3">
    <citation type="submission" date="2021-01" db="EMBL/GenBank/DDBJ databases">
        <title>Phytophthora aleatoria, a newly-described species from Pinus radiata is distinct from Phytophthora cactorum isolates based on comparative genomics.</title>
        <authorList>
            <person name="Mcdougal R."/>
            <person name="Panda P."/>
            <person name="Williams N."/>
            <person name="Studholme D.J."/>
        </authorList>
    </citation>
    <scope>NUCLEOTIDE SEQUENCE</scope>
    <source>
        <strain evidence="8">NZFS 3830</strain>
    </source>
</reference>
<feature type="chain" id="PRO_5039985744" description="RxLR effector protein" evidence="2">
    <location>
        <begin position="25"/>
        <end position="176"/>
    </location>
</feature>
<evidence type="ECO:0000313" key="7">
    <source>
        <dbReference type="EMBL" id="KAG3206920.1"/>
    </source>
</evidence>
<dbReference type="EMBL" id="RCMG01000788">
    <property type="protein sequence ID" value="KAG2847469.1"/>
    <property type="molecule type" value="Genomic_DNA"/>
</dbReference>
<protein>
    <recommendedName>
        <fullName evidence="11">RxLR effector protein</fullName>
    </recommendedName>
</protein>
<dbReference type="AlphaFoldDB" id="A0A329S7E9"/>
<evidence type="ECO:0008006" key="11">
    <source>
        <dbReference type="Google" id="ProtNLM"/>
    </source>
</evidence>
<evidence type="ECO:0000313" key="3">
    <source>
        <dbReference type="EMBL" id="KAG2847469.1"/>
    </source>
</evidence>
<dbReference type="Proteomes" id="UP000735874">
    <property type="component" value="Unassembled WGS sequence"/>
</dbReference>
<evidence type="ECO:0000313" key="9">
    <source>
        <dbReference type="EMBL" id="RAW32844.1"/>
    </source>
</evidence>
<evidence type="ECO:0000313" key="8">
    <source>
        <dbReference type="EMBL" id="KAG6956304.1"/>
    </source>
</evidence>
<dbReference type="EMBL" id="JAENGZ010000614">
    <property type="protein sequence ID" value="KAG6956304.1"/>
    <property type="molecule type" value="Genomic_DNA"/>
</dbReference>
<organism evidence="9 10">
    <name type="scientific">Phytophthora cactorum</name>
    <dbReference type="NCBI Taxonomy" id="29920"/>
    <lineage>
        <taxon>Eukaryota</taxon>
        <taxon>Sar</taxon>
        <taxon>Stramenopiles</taxon>
        <taxon>Oomycota</taxon>
        <taxon>Peronosporomycetes</taxon>
        <taxon>Peronosporales</taxon>
        <taxon>Peronosporaceae</taxon>
        <taxon>Phytophthora</taxon>
    </lineage>
</organism>
<comment type="caution">
    <text evidence="9">The sequence shown here is derived from an EMBL/GenBank/DDBJ whole genome shotgun (WGS) entry which is preliminary data.</text>
</comment>
<dbReference type="VEuPathDB" id="FungiDB:PC110_g10834"/>